<dbReference type="AlphaFoldDB" id="A0AAN7TQN5"/>
<evidence type="ECO:0000313" key="2">
    <source>
        <dbReference type="Proteomes" id="UP001344447"/>
    </source>
</evidence>
<reference evidence="1 2" key="1">
    <citation type="submission" date="2023-11" db="EMBL/GenBank/DDBJ databases">
        <title>Dfirmibasis_genome.</title>
        <authorList>
            <person name="Edelbroek B."/>
            <person name="Kjellin J."/>
            <person name="Jerlstrom-Hultqvist J."/>
            <person name="Soderbom F."/>
        </authorList>
    </citation>
    <scope>NUCLEOTIDE SEQUENCE [LARGE SCALE GENOMIC DNA]</scope>
    <source>
        <strain evidence="1 2">TNS-C-14</strain>
    </source>
</reference>
<accession>A0AAN7TQN5</accession>
<protein>
    <submittedName>
        <fullName evidence="1">Uncharacterized protein</fullName>
    </submittedName>
</protein>
<name>A0AAN7TQN5_9MYCE</name>
<organism evidence="1 2">
    <name type="scientific">Dictyostelium firmibasis</name>
    <dbReference type="NCBI Taxonomy" id="79012"/>
    <lineage>
        <taxon>Eukaryota</taxon>
        <taxon>Amoebozoa</taxon>
        <taxon>Evosea</taxon>
        <taxon>Eumycetozoa</taxon>
        <taxon>Dictyostelia</taxon>
        <taxon>Dictyosteliales</taxon>
        <taxon>Dictyosteliaceae</taxon>
        <taxon>Dictyostelium</taxon>
    </lineage>
</organism>
<proteinExistence type="predicted"/>
<keyword evidence="2" id="KW-1185">Reference proteome</keyword>
<gene>
    <name evidence="1" type="ORF">RB653_002425</name>
</gene>
<comment type="caution">
    <text evidence="1">The sequence shown here is derived from an EMBL/GenBank/DDBJ whole genome shotgun (WGS) entry which is preliminary data.</text>
</comment>
<dbReference type="EMBL" id="JAVFKY010000004">
    <property type="protein sequence ID" value="KAK5577484.1"/>
    <property type="molecule type" value="Genomic_DNA"/>
</dbReference>
<sequence>MKVFSNIILNNIFVYLLYKKDFNVILEYSLISKASFSMIQDLLTYENGFLMTKMHFNSIKKYIEKAKLELPTNKPGDLLNTLMKRRLLQFKEIEQLNVYNEISLNQYNYLTSNFKNLKTIYSISSSLAYFPDYKNNKPMDDLKVCKIQIQKLYINWFYFGPISTIEEHKQFSNLKIEDAPYFSFTFEFLSKSNPKKLIISSPNDKIKNNFHKLNNILNFKSIKSIKFQKVTTPNCFITKKLVIRNSNFLNIRIKNLNDPSKFLNQITLKNYNLKYIGLEFFTITDSKQLDPLYSLAFLNTISCNKESFLAVIQHCNENKNIKRLKYHNQTPLQLKSEEIKEIYNFFKSNKTLEDFRIFYYYPHLEKSFLKIKQSFSDSKNKTIKNLEINEVGSKH</sequence>
<evidence type="ECO:0000313" key="1">
    <source>
        <dbReference type="EMBL" id="KAK5577484.1"/>
    </source>
</evidence>
<dbReference type="Proteomes" id="UP001344447">
    <property type="component" value="Unassembled WGS sequence"/>
</dbReference>